<gene>
    <name evidence="1" type="ORF">ARMSODRAFT_1023000</name>
</gene>
<dbReference type="EMBL" id="KZ293450">
    <property type="protein sequence ID" value="PBK64744.1"/>
    <property type="molecule type" value="Genomic_DNA"/>
</dbReference>
<organism evidence="1 2">
    <name type="scientific">Armillaria solidipes</name>
    <dbReference type="NCBI Taxonomy" id="1076256"/>
    <lineage>
        <taxon>Eukaryota</taxon>
        <taxon>Fungi</taxon>
        <taxon>Dikarya</taxon>
        <taxon>Basidiomycota</taxon>
        <taxon>Agaricomycotina</taxon>
        <taxon>Agaricomycetes</taxon>
        <taxon>Agaricomycetidae</taxon>
        <taxon>Agaricales</taxon>
        <taxon>Marasmiineae</taxon>
        <taxon>Physalacriaceae</taxon>
        <taxon>Armillaria</taxon>
    </lineage>
</organism>
<reference evidence="2" key="1">
    <citation type="journal article" date="2017" name="Nat. Ecol. Evol.">
        <title>Genome expansion and lineage-specific genetic innovations in the forest pathogenic fungi Armillaria.</title>
        <authorList>
            <person name="Sipos G."/>
            <person name="Prasanna A.N."/>
            <person name="Walter M.C."/>
            <person name="O'Connor E."/>
            <person name="Balint B."/>
            <person name="Krizsan K."/>
            <person name="Kiss B."/>
            <person name="Hess J."/>
            <person name="Varga T."/>
            <person name="Slot J."/>
            <person name="Riley R."/>
            <person name="Boka B."/>
            <person name="Rigling D."/>
            <person name="Barry K."/>
            <person name="Lee J."/>
            <person name="Mihaltcheva S."/>
            <person name="LaButti K."/>
            <person name="Lipzen A."/>
            <person name="Waldron R."/>
            <person name="Moloney N.M."/>
            <person name="Sperisen C."/>
            <person name="Kredics L."/>
            <person name="Vagvoelgyi C."/>
            <person name="Patrignani A."/>
            <person name="Fitzpatrick D."/>
            <person name="Nagy I."/>
            <person name="Doyle S."/>
            <person name="Anderson J.B."/>
            <person name="Grigoriev I.V."/>
            <person name="Gueldener U."/>
            <person name="Muensterkoetter M."/>
            <person name="Nagy L.G."/>
        </authorList>
    </citation>
    <scope>NUCLEOTIDE SEQUENCE [LARGE SCALE GENOMIC DNA]</scope>
    <source>
        <strain evidence="2">28-4</strain>
    </source>
</reference>
<dbReference type="AlphaFoldDB" id="A0A2H3B7A9"/>
<proteinExistence type="predicted"/>
<dbReference type="Proteomes" id="UP000218334">
    <property type="component" value="Unassembled WGS sequence"/>
</dbReference>
<name>A0A2H3B7A9_9AGAR</name>
<evidence type="ECO:0000313" key="2">
    <source>
        <dbReference type="Proteomes" id="UP000218334"/>
    </source>
</evidence>
<accession>A0A2H3B7A9</accession>
<protein>
    <submittedName>
        <fullName evidence="1">Uncharacterized protein</fullName>
    </submittedName>
</protein>
<keyword evidence="2" id="KW-1185">Reference proteome</keyword>
<sequence>MYSYKHRRMRHRRTSPKAEPCRTALIGLMGPQPFSASFPASVITDDVNFSAKTTVDFVDSMFADPTSVPSVPPQDVLSRGRTAAVSNDEHQCGFTTTGSGEAVRAWAGGAPDAGVELYG</sequence>
<evidence type="ECO:0000313" key="1">
    <source>
        <dbReference type="EMBL" id="PBK64744.1"/>
    </source>
</evidence>